<feature type="region of interest" description="Disordered" evidence="1">
    <location>
        <begin position="223"/>
        <end position="245"/>
    </location>
</feature>
<evidence type="ECO:0000313" key="2">
    <source>
        <dbReference type="EMBL" id="KAI5620312.1"/>
    </source>
</evidence>
<dbReference type="GO" id="GO:0005819">
    <property type="term" value="C:spindle"/>
    <property type="evidence" value="ECO:0007669"/>
    <property type="project" value="TreeGrafter"/>
</dbReference>
<dbReference type="GO" id="GO:0035869">
    <property type="term" value="C:ciliary transition zone"/>
    <property type="evidence" value="ECO:0007669"/>
    <property type="project" value="TreeGrafter"/>
</dbReference>
<dbReference type="GO" id="GO:0008017">
    <property type="term" value="F:microtubule binding"/>
    <property type="evidence" value="ECO:0007669"/>
    <property type="project" value="TreeGrafter"/>
</dbReference>
<evidence type="ECO:0000256" key="1">
    <source>
        <dbReference type="SAM" id="MobiDB-lite"/>
    </source>
</evidence>
<feature type="region of interest" description="Disordered" evidence="1">
    <location>
        <begin position="50"/>
        <end position="184"/>
    </location>
</feature>
<dbReference type="InterPro" id="IPR029774">
    <property type="entry name" value="CSAP"/>
</dbReference>
<dbReference type="GO" id="GO:0036064">
    <property type="term" value="C:ciliary basal body"/>
    <property type="evidence" value="ECO:0007669"/>
    <property type="project" value="TreeGrafter"/>
</dbReference>
<proteinExistence type="predicted"/>
<keyword evidence="3" id="KW-1185">Reference proteome</keyword>
<organism evidence="2 3">
    <name type="scientific">Silurus asotus</name>
    <name type="common">Amur catfish</name>
    <name type="synonym">Parasilurus asotus</name>
    <dbReference type="NCBI Taxonomy" id="30991"/>
    <lineage>
        <taxon>Eukaryota</taxon>
        <taxon>Metazoa</taxon>
        <taxon>Chordata</taxon>
        <taxon>Craniata</taxon>
        <taxon>Vertebrata</taxon>
        <taxon>Euteleostomi</taxon>
        <taxon>Actinopterygii</taxon>
        <taxon>Neopterygii</taxon>
        <taxon>Teleostei</taxon>
        <taxon>Ostariophysi</taxon>
        <taxon>Siluriformes</taxon>
        <taxon>Siluridae</taxon>
        <taxon>Silurus</taxon>
    </lineage>
</organism>
<evidence type="ECO:0000313" key="3">
    <source>
        <dbReference type="Proteomes" id="UP001205998"/>
    </source>
</evidence>
<comment type="caution">
    <text evidence="2">The sequence shown here is derived from an EMBL/GenBank/DDBJ whole genome shotgun (WGS) entry which is preliminary data.</text>
</comment>
<dbReference type="EMBL" id="MU551648">
    <property type="protein sequence ID" value="KAI5620312.1"/>
    <property type="molecule type" value="Genomic_DNA"/>
</dbReference>
<dbReference type="Pfam" id="PF15748">
    <property type="entry name" value="CCSAP"/>
    <property type="match status" value="1"/>
</dbReference>
<feature type="compositionally biased region" description="Low complexity" evidence="1">
    <location>
        <begin position="54"/>
        <end position="68"/>
    </location>
</feature>
<feature type="compositionally biased region" description="Basic and acidic residues" evidence="1">
    <location>
        <begin position="223"/>
        <end position="244"/>
    </location>
</feature>
<dbReference type="PANTHER" id="PTHR31022:SF6">
    <property type="entry name" value="CENTRIOLE, CILIA AND SPINDLE-ASSOCIATED PROTEIN"/>
    <property type="match status" value="1"/>
</dbReference>
<dbReference type="Proteomes" id="UP001205998">
    <property type="component" value="Unassembled WGS sequence"/>
</dbReference>
<reference evidence="2" key="1">
    <citation type="submission" date="2018-07" db="EMBL/GenBank/DDBJ databases">
        <title>Comparative genomics of catfishes provides insights into carnivory and benthic adaptation.</title>
        <authorList>
            <person name="Zhang Y."/>
            <person name="Wang D."/>
            <person name="Peng Z."/>
            <person name="Zheng S."/>
            <person name="Shao F."/>
            <person name="Tao W."/>
        </authorList>
    </citation>
    <scope>NUCLEOTIDE SEQUENCE</scope>
    <source>
        <strain evidence="2">Chongqing</strain>
    </source>
</reference>
<dbReference type="GO" id="GO:1901673">
    <property type="term" value="P:regulation of mitotic spindle assembly"/>
    <property type="evidence" value="ECO:0007669"/>
    <property type="project" value="TreeGrafter"/>
</dbReference>
<dbReference type="GO" id="GO:0005814">
    <property type="term" value="C:centriole"/>
    <property type="evidence" value="ECO:0007669"/>
    <property type="project" value="TreeGrafter"/>
</dbReference>
<gene>
    <name evidence="2" type="ORF">C0J50_20145</name>
</gene>
<protein>
    <submittedName>
        <fullName evidence="2">Centriole, cilia and spindle-associated protein</fullName>
    </submittedName>
</protein>
<dbReference type="PANTHER" id="PTHR31022">
    <property type="entry name" value="CENTRIOLE, CILIA AND SPINDLE-ASSOCIATED PROTEIN"/>
    <property type="match status" value="1"/>
</dbReference>
<name>A0AAD5APX4_SILAS</name>
<sequence>MASPRDVTTKKIRTEYMKKFREPKWETFSKCYQDSVKYRLSRRLMEHTHRPLFGDGWDSGSDSSGRSSPKIKGMVDSSNPQPSSSESAETPRVNAEQDTDTTVHDSLPVENGYHHVTANGPSELLVRQRHRAPRSKPSFPQLEPETDESTDSTLRKPTRAKSQPPAGAAERTSNRDNRRPNIRYDWAERSMEARERRRLNMKGSASAGEIHWDDVMVQTRRDSEKCGKVSERRRARSADLEKLQGSELSTADDRWTTEYMRCFSARMR</sequence>
<feature type="compositionally biased region" description="Low complexity" evidence="1">
    <location>
        <begin position="77"/>
        <end position="87"/>
    </location>
</feature>
<dbReference type="AlphaFoldDB" id="A0AAD5APX4"/>
<accession>A0AAD5APX4</accession>